<evidence type="ECO:0000256" key="1">
    <source>
        <dbReference type="ARBA" id="ARBA00005272"/>
    </source>
</evidence>
<evidence type="ECO:0000256" key="6">
    <source>
        <dbReference type="ARBA" id="ARBA00023002"/>
    </source>
</evidence>
<evidence type="ECO:0000259" key="11">
    <source>
        <dbReference type="Pfam" id="PF22366"/>
    </source>
</evidence>
<dbReference type="Pfam" id="PF22366">
    <property type="entry name" value="NDH2_C"/>
    <property type="match status" value="1"/>
</dbReference>
<evidence type="ECO:0000256" key="5">
    <source>
        <dbReference type="ARBA" id="ARBA00022946"/>
    </source>
</evidence>
<evidence type="ECO:0000313" key="12">
    <source>
        <dbReference type="EMBL" id="MPL96644.1"/>
    </source>
</evidence>
<dbReference type="PRINTS" id="PR00368">
    <property type="entry name" value="FADPNR"/>
</dbReference>
<keyword evidence="3" id="KW-0285">Flavoprotein</keyword>
<dbReference type="InterPro" id="IPR023753">
    <property type="entry name" value="FAD/NAD-binding_dom"/>
</dbReference>
<dbReference type="EC" id="1.6.5.9" evidence="2"/>
<dbReference type="GO" id="GO:0005739">
    <property type="term" value="C:mitochondrion"/>
    <property type="evidence" value="ECO:0007669"/>
    <property type="project" value="UniProtKB-ARBA"/>
</dbReference>
<comment type="similarity">
    <text evidence="1">Belongs to the NADH dehydrogenase family.</text>
</comment>
<dbReference type="PANTHER" id="PTHR43706">
    <property type="entry name" value="NADH DEHYDROGENASE"/>
    <property type="match status" value="1"/>
</dbReference>
<dbReference type="InterPro" id="IPR045024">
    <property type="entry name" value="NDH-2"/>
</dbReference>
<keyword evidence="9" id="KW-0472">Membrane</keyword>
<keyword evidence="5" id="KW-0809">Transit peptide</keyword>
<evidence type="ECO:0000256" key="2">
    <source>
        <dbReference type="ARBA" id="ARBA00012637"/>
    </source>
</evidence>
<dbReference type="EMBL" id="VSSQ01000519">
    <property type="protein sequence ID" value="MPL96644.1"/>
    <property type="molecule type" value="Genomic_DNA"/>
</dbReference>
<comment type="catalytic activity">
    <reaction evidence="8">
        <text>a quinone + NADH + H(+) = a quinol + NAD(+)</text>
        <dbReference type="Rhea" id="RHEA:46160"/>
        <dbReference type="ChEBI" id="CHEBI:15378"/>
        <dbReference type="ChEBI" id="CHEBI:24646"/>
        <dbReference type="ChEBI" id="CHEBI:57540"/>
        <dbReference type="ChEBI" id="CHEBI:57945"/>
        <dbReference type="ChEBI" id="CHEBI:132124"/>
        <dbReference type="EC" id="1.6.5.9"/>
    </reaction>
</comment>
<keyword evidence="7" id="KW-0520">NAD</keyword>
<feature type="transmembrane region" description="Helical" evidence="9">
    <location>
        <begin position="378"/>
        <end position="404"/>
    </location>
</feature>
<evidence type="ECO:0000256" key="3">
    <source>
        <dbReference type="ARBA" id="ARBA00022630"/>
    </source>
</evidence>
<dbReference type="Pfam" id="PF07992">
    <property type="entry name" value="Pyr_redox_2"/>
    <property type="match status" value="1"/>
</dbReference>
<accession>A0A644VYT6</accession>
<dbReference type="Gene3D" id="3.50.50.100">
    <property type="match status" value="1"/>
</dbReference>
<reference evidence="12" key="1">
    <citation type="submission" date="2019-08" db="EMBL/GenBank/DDBJ databases">
        <authorList>
            <person name="Kucharzyk K."/>
            <person name="Murdoch R.W."/>
            <person name="Higgins S."/>
            <person name="Loffler F."/>
        </authorList>
    </citation>
    <scope>NUCLEOTIDE SEQUENCE</scope>
</reference>
<keyword evidence="9" id="KW-1133">Transmembrane helix</keyword>
<proteinExistence type="inferred from homology"/>
<keyword evidence="6 12" id="KW-0560">Oxidoreductase</keyword>
<feature type="domain" description="FAD/NAD(P)-binding" evidence="10">
    <location>
        <begin position="9"/>
        <end position="326"/>
    </location>
</feature>
<dbReference type="AlphaFoldDB" id="A0A644VYT6"/>
<evidence type="ECO:0000259" key="10">
    <source>
        <dbReference type="Pfam" id="PF07992"/>
    </source>
</evidence>
<evidence type="ECO:0000256" key="9">
    <source>
        <dbReference type="SAM" id="Phobius"/>
    </source>
</evidence>
<keyword evidence="4" id="KW-0274">FAD</keyword>
<dbReference type="PRINTS" id="PR00411">
    <property type="entry name" value="PNDRDTASEI"/>
</dbReference>
<comment type="caution">
    <text evidence="12">The sequence shown here is derived from an EMBL/GenBank/DDBJ whole genome shotgun (WGS) entry which is preliminary data.</text>
</comment>
<dbReference type="InterPro" id="IPR054585">
    <property type="entry name" value="NDH2-like_C"/>
</dbReference>
<dbReference type="GO" id="GO:0050136">
    <property type="term" value="F:NADH dehydrogenase (quinone) (non-electrogenic) activity"/>
    <property type="evidence" value="ECO:0007669"/>
    <property type="project" value="UniProtKB-EC"/>
</dbReference>
<dbReference type="InterPro" id="IPR036188">
    <property type="entry name" value="FAD/NAD-bd_sf"/>
</dbReference>
<name>A0A644VYT6_9ZZZZ</name>
<dbReference type="PANTHER" id="PTHR43706:SF47">
    <property type="entry name" value="EXTERNAL NADH-UBIQUINONE OXIDOREDUCTASE 1, MITOCHONDRIAL-RELATED"/>
    <property type="match status" value="1"/>
</dbReference>
<organism evidence="12">
    <name type="scientific">bioreactor metagenome</name>
    <dbReference type="NCBI Taxonomy" id="1076179"/>
    <lineage>
        <taxon>unclassified sequences</taxon>
        <taxon>metagenomes</taxon>
        <taxon>ecological metagenomes</taxon>
    </lineage>
</organism>
<sequence length="429" mass="48991">MKKIKKGDKVVIMGGGFAGLQLAKTLRKADLKVLLVDKQNHHQFQPLFYQVASGRLEPSSISFPFRKIFQKNKNIDFRMTDIRRIIPEENKLVTSYDRTITYDHLVIATGCKTNFFGNEEIKNNSFSMKTTQDSIDIRNKILFSFEKEIFARPEDKQAWMNIIIVGAGPTGVELSGAFAELKNDVFPKDYHNVDFSKFNIILVEGSKNTLNNMGESSRTASREYLEKLGVIVKTETILKSFDGKVAILSNGEEIPSKNVIWAAGVTGNVIEGLDQAQLVHNRYVVDRLNKLENYDNIYAIGDVAYMETPLYPKAHPQVANVAINQAKNLGKNILSMLKDENATLNPYEYKDLGMMATIGKHKAVVELPFLRFKGPLAWYVWMFLHLMLILSVRNKLVIFFNWAWSYFTKDTSLRLITYIDYEKDKVVDK</sequence>
<dbReference type="SUPFAM" id="SSF51905">
    <property type="entry name" value="FAD/NAD(P)-binding domain"/>
    <property type="match status" value="1"/>
</dbReference>
<evidence type="ECO:0000256" key="4">
    <source>
        <dbReference type="ARBA" id="ARBA00022827"/>
    </source>
</evidence>
<gene>
    <name evidence="12" type="ORF">SDC9_42826</name>
</gene>
<keyword evidence="9" id="KW-0812">Transmembrane</keyword>
<evidence type="ECO:0000256" key="8">
    <source>
        <dbReference type="ARBA" id="ARBA00047599"/>
    </source>
</evidence>
<feature type="domain" description="External alternative NADH-ubiquinone oxidoreductase-like C-terminal" evidence="11">
    <location>
        <begin position="353"/>
        <end position="407"/>
    </location>
</feature>
<protein>
    <recommendedName>
        <fullName evidence="2">NADH:ubiquinone reductase (non-electrogenic)</fullName>
        <ecNumber evidence="2">1.6.5.9</ecNumber>
    </recommendedName>
</protein>
<evidence type="ECO:0000256" key="7">
    <source>
        <dbReference type="ARBA" id="ARBA00023027"/>
    </source>
</evidence>